<dbReference type="PANTHER" id="PTHR23513:SF6">
    <property type="entry name" value="MAJOR FACILITATOR SUPERFAMILY ASSOCIATED DOMAIN-CONTAINING PROTEIN"/>
    <property type="match status" value="1"/>
</dbReference>
<evidence type="ECO:0000256" key="1">
    <source>
        <dbReference type="ARBA" id="ARBA00004651"/>
    </source>
</evidence>
<feature type="transmembrane region" description="Helical" evidence="6">
    <location>
        <begin position="215"/>
        <end position="238"/>
    </location>
</feature>
<feature type="transmembrane region" description="Helical" evidence="6">
    <location>
        <begin position="244"/>
        <end position="265"/>
    </location>
</feature>
<dbReference type="PANTHER" id="PTHR23513">
    <property type="entry name" value="INTEGRAL MEMBRANE EFFLUX PROTEIN-RELATED"/>
    <property type="match status" value="1"/>
</dbReference>
<evidence type="ECO:0000256" key="3">
    <source>
        <dbReference type="ARBA" id="ARBA00022692"/>
    </source>
</evidence>
<protein>
    <submittedName>
        <fullName evidence="8">MFS transporter</fullName>
    </submittedName>
</protein>
<dbReference type="SUPFAM" id="SSF103473">
    <property type="entry name" value="MFS general substrate transporter"/>
    <property type="match status" value="1"/>
</dbReference>
<dbReference type="GO" id="GO:0022857">
    <property type="term" value="F:transmembrane transporter activity"/>
    <property type="evidence" value="ECO:0007669"/>
    <property type="project" value="InterPro"/>
</dbReference>
<keyword evidence="9" id="KW-1185">Reference proteome</keyword>
<feature type="transmembrane region" description="Helical" evidence="6">
    <location>
        <begin position="12"/>
        <end position="38"/>
    </location>
</feature>
<evidence type="ECO:0000256" key="6">
    <source>
        <dbReference type="SAM" id="Phobius"/>
    </source>
</evidence>
<sequence length="401" mass="40153">MGVGGVLRDRNASLYLGAVVVSSFGSGAMTLVAGVWVMTLTGDSALAALVTVLVWAPTLAGPMIGAVIDRIGRHRAVLIATMLITGAVVLTLALASWLWLILAVMLVYGVAYVAIFAAETALLPTAVPAGLLGDVNGMRMAAAESTKLTAPLVGAGLFTAWGGGAVAALDAATFGLAALLFYFLKPTHAAKPATRERTRVRDGLRYLADMPSLRRVVVSAGVALALAGLAGAMTFALVDEGLGFAPAFVGVLAAIQGAGSVVSGLVSGAVLRRMPPLAFAALGLGLFAVGVLLRMTSVLPLVLIGTALAGIGLPAPLVAASTVVQTDSPPELIARITGTVQLVMYAPSAVAQALGAALVGVLDFRIPLAVVGVLGLGAAGRAAWTVLGGAEERPPARAAGS</sequence>
<feature type="transmembrane region" description="Helical" evidence="6">
    <location>
        <begin position="76"/>
        <end position="100"/>
    </location>
</feature>
<organism evidence="8 9">
    <name type="scientific">Actinokineospora globicatena</name>
    <dbReference type="NCBI Taxonomy" id="103729"/>
    <lineage>
        <taxon>Bacteria</taxon>
        <taxon>Bacillati</taxon>
        <taxon>Actinomycetota</taxon>
        <taxon>Actinomycetes</taxon>
        <taxon>Pseudonocardiales</taxon>
        <taxon>Pseudonocardiaceae</taxon>
        <taxon>Actinokineospora</taxon>
    </lineage>
</organism>
<keyword evidence="3 6" id="KW-0812">Transmembrane</keyword>
<dbReference type="GO" id="GO:0005886">
    <property type="term" value="C:plasma membrane"/>
    <property type="evidence" value="ECO:0007669"/>
    <property type="project" value="UniProtKB-SubCell"/>
</dbReference>
<dbReference type="InterPro" id="IPR020846">
    <property type="entry name" value="MFS_dom"/>
</dbReference>
<feature type="transmembrane region" description="Helical" evidence="6">
    <location>
        <begin position="44"/>
        <end position="64"/>
    </location>
</feature>
<proteinExistence type="predicted"/>
<dbReference type="InterPro" id="IPR036259">
    <property type="entry name" value="MFS_trans_sf"/>
</dbReference>
<keyword evidence="5 6" id="KW-0472">Membrane</keyword>
<dbReference type="PROSITE" id="PS50850">
    <property type="entry name" value="MFS"/>
    <property type="match status" value="1"/>
</dbReference>
<feature type="transmembrane region" description="Helical" evidence="6">
    <location>
        <begin position="368"/>
        <end position="387"/>
    </location>
</feature>
<dbReference type="Proteomes" id="UP001165042">
    <property type="component" value="Unassembled WGS sequence"/>
</dbReference>
<feature type="transmembrane region" description="Helical" evidence="6">
    <location>
        <begin position="277"/>
        <end position="295"/>
    </location>
</feature>
<evidence type="ECO:0000259" key="7">
    <source>
        <dbReference type="PROSITE" id="PS50850"/>
    </source>
</evidence>
<dbReference type="CDD" id="cd06173">
    <property type="entry name" value="MFS_MefA_like"/>
    <property type="match status" value="1"/>
</dbReference>
<feature type="transmembrane region" description="Helical" evidence="6">
    <location>
        <begin position="106"/>
        <end position="127"/>
    </location>
</feature>
<dbReference type="RefSeq" id="WP_285606682.1">
    <property type="nucleotide sequence ID" value="NZ_BSSD01000001.1"/>
</dbReference>
<comment type="caution">
    <text evidence="8">The sequence shown here is derived from an EMBL/GenBank/DDBJ whole genome shotgun (WGS) entry which is preliminary data.</text>
</comment>
<keyword evidence="4 6" id="KW-1133">Transmembrane helix</keyword>
<dbReference type="Gene3D" id="1.20.1250.20">
    <property type="entry name" value="MFS general substrate transporter like domains"/>
    <property type="match status" value="1"/>
</dbReference>
<reference evidence="8" key="1">
    <citation type="submission" date="2023-02" db="EMBL/GenBank/DDBJ databases">
        <title>Actinokineospora globicatena NBRC 15670.</title>
        <authorList>
            <person name="Ichikawa N."/>
            <person name="Sato H."/>
            <person name="Tonouchi N."/>
        </authorList>
    </citation>
    <scope>NUCLEOTIDE SEQUENCE</scope>
    <source>
        <strain evidence="8">NBRC 15670</strain>
    </source>
</reference>
<dbReference type="InterPro" id="IPR011701">
    <property type="entry name" value="MFS"/>
</dbReference>
<feature type="transmembrane region" description="Helical" evidence="6">
    <location>
        <begin position="342"/>
        <end position="362"/>
    </location>
</feature>
<evidence type="ECO:0000313" key="8">
    <source>
        <dbReference type="EMBL" id="GLW89400.1"/>
    </source>
</evidence>
<keyword evidence="2" id="KW-1003">Cell membrane</keyword>
<name>A0A9W6QGM1_9PSEU</name>
<comment type="subcellular location">
    <subcellularLocation>
        <location evidence="1">Cell membrane</location>
        <topology evidence="1">Multi-pass membrane protein</topology>
    </subcellularLocation>
</comment>
<feature type="transmembrane region" description="Helical" evidence="6">
    <location>
        <begin position="301"/>
        <end position="321"/>
    </location>
</feature>
<feature type="domain" description="Major facilitator superfamily (MFS) profile" evidence="7">
    <location>
        <begin position="1"/>
        <end position="393"/>
    </location>
</feature>
<evidence type="ECO:0000256" key="5">
    <source>
        <dbReference type="ARBA" id="ARBA00023136"/>
    </source>
</evidence>
<accession>A0A9W6QGM1</accession>
<evidence type="ECO:0000256" key="4">
    <source>
        <dbReference type="ARBA" id="ARBA00022989"/>
    </source>
</evidence>
<dbReference type="AlphaFoldDB" id="A0A9W6QGM1"/>
<dbReference type="Pfam" id="PF07690">
    <property type="entry name" value="MFS_1"/>
    <property type="match status" value="1"/>
</dbReference>
<gene>
    <name evidence="8" type="ORF">Aglo03_02160</name>
</gene>
<evidence type="ECO:0000256" key="2">
    <source>
        <dbReference type="ARBA" id="ARBA00022475"/>
    </source>
</evidence>
<dbReference type="EMBL" id="BSSD01000001">
    <property type="protein sequence ID" value="GLW89400.1"/>
    <property type="molecule type" value="Genomic_DNA"/>
</dbReference>
<evidence type="ECO:0000313" key="9">
    <source>
        <dbReference type="Proteomes" id="UP001165042"/>
    </source>
</evidence>